<protein>
    <submittedName>
        <fullName evidence="1">Uncharacterized protein</fullName>
    </submittedName>
</protein>
<accession>A0AAN5I9L9</accession>
<organism evidence="1 2">
    <name type="scientific">Pristionchus mayeri</name>
    <dbReference type="NCBI Taxonomy" id="1317129"/>
    <lineage>
        <taxon>Eukaryota</taxon>
        <taxon>Metazoa</taxon>
        <taxon>Ecdysozoa</taxon>
        <taxon>Nematoda</taxon>
        <taxon>Chromadorea</taxon>
        <taxon>Rhabditida</taxon>
        <taxon>Rhabditina</taxon>
        <taxon>Diplogasteromorpha</taxon>
        <taxon>Diplogasteroidea</taxon>
        <taxon>Neodiplogasteridae</taxon>
        <taxon>Pristionchus</taxon>
    </lineage>
</organism>
<feature type="non-terminal residue" evidence="1">
    <location>
        <position position="1"/>
    </location>
</feature>
<name>A0AAN5I9L9_9BILA</name>
<dbReference type="EMBL" id="BTRK01000005">
    <property type="protein sequence ID" value="GMR56220.1"/>
    <property type="molecule type" value="Genomic_DNA"/>
</dbReference>
<evidence type="ECO:0000313" key="2">
    <source>
        <dbReference type="Proteomes" id="UP001328107"/>
    </source>
</evidence>
<keyword evidence="2" id="KW-1185">Reference proteome</keyword>
<gene>
    <name evidence="1" type="ORF">PMAYCL1PPCAC_26415</name>
</gene>
<comment type="caution">
    <text evidence="1">The sequence shown here is derived from an EMBL/GenBank/DDBJ whole genome shotgun (WGS) entry which is preliminary data.</text>
</comment>
<evidence type="ECO:0000313" key="1">
    <source>
        <dbReference type="EMBL" id="GMR56220.1"/>
    </source>
</evidence>
<sequence>REALNGTKVHEFSVSIECDRRWESEDAQALTQLIISTNAKKLRLDPHLIHNGLIIGRFMRVCAPTLQELLSIDKTFVGAFPAPKVFLPILTGYSYLLIPAITIQAEWIGEVCMKLLDRVHGHRNCDPRFNQWPFAQKPAIIWRISVSREITPRQLSRQISNPGFK</sequence>
<reference evidence="2" key="1">
    <citation type="submission" date="2022-10" db="EMBL/GenBank/DDBJ databases">
        <title>Genome assembly of Pristionchus species.</title>
        <authorList>
            <person name="Yoshida K."/>
            <person name="Sommer R.J."/>
        </authorList>
    </citation>
    <scope>NUCLEOTIDE SEQUENCE [LARGE SCALE GENOMIC DNA]</scope>
    <source>
        <strain evidence="2">RS5460</strain>
    </source>
</reference>
<feature type="non-terminal residue" evidence="1">
    <location>
        <position position="165"/>
    </location>
</feature>
<dbReference type="Proteomes" id="UP001328107">
    <property type="component" value="Unassembled WGS sequence"/>
</dbReference>
<dbReference type="AlphaFoldDB" id="A0AAN5I9L9"/>
<proteinExistence type="predicted"/>